<dbReference type="VEuPathDB" id="FungiDB:BDEG_21930"/>
<proteinExistence type="inferred from homology"/>
<evidence type="ECO:0000256" key="3">
    <source>
        <dbReference type="ARBA" id="ARBA00019660"/>
    </source>
</evidence>
<dbReference type="InterPro" id="IPR008831">
    <property type="entry name" value="Mediator_Med31"/>
</dbReference>
<evidence type="ECO:0000313" key="9">
    <source>
        <dbReference type="EMBL" id="OAJ37961.1"/>
    </source>
</evidence>
<comment type="subunit">
    <text evidence="8">Component of the Mediator complex.</text>
</comment>
<dbReference type="EMBL" id="DS022301">
    <property type="protein sequence ID" value="OAJ37961.1"/>
    <property type="molecule type" value="Genomic_DNA"/>
</dbReference>
<comment type="function">
    <text evidence="8">Component of the Mediator complex, a coactivator involved in the regulated transcription of nearly all RNA polymerase II-dependent genes. Mediator functions as a bridge to convey information from gene-specific regulatory proteins to the basal RNA polymerase II transcription machinery. Mediator is recruited to promoters by direct interactions with regulatory proteins and serves as a scaffold for the assembly of a functional preinitiation complex with RNA polymerase II and the general transcription factors.</text>
</comment>
<dbReference type="Gene3D" id="1.10.10.1340">
    <property type="entry name" value="Mediator of RNA polymerase II, submodule Med31 (Soh1)"/>
    <property type="match status" value="1"/>
</dbReference>
<evidence type="ECO:0000256" key="6">
    <source>
        <dbReference type="ARBA" id="ARBA00023163"/>
    </source>
</evidence>
<keyword evidence="4 8" id="KW-0805">Transcription regulation</keyword>
<evidence type="ECO:0000256" key="8">
    <source>
        <dbReference type="RuleBase" id="RU364129"/>
    </source>
</evidence>
<keyword evidence="6 8" id="KW-0804">Transcription</keyword>
<reference evidence="9 10" key="2">
    <citation type="submission" date="2016-05" db="EMBL/GenBank/DDBJ databases">
        <title>Lineage-specific infection strategies underlie the spectrum of fungal disease in amphibians.</title>
        <authorList>
            <person name="Cuomo C.A."/>
            <person name="Farrer R.A."/>
            <person name="James T."/>
            <person name="Longcore J."/>
            <person name="Birren B."/>
        </authorList>
    </citation>
    <scope>NUCLEOTIDE SEQUENCE [LARGE SCALE GENOMIC DNA]</scope>
    <source>
        <strain evidence="9 10">JEL423</strain>
    </source>
</reference>
<evidence type="ECO:0000256" key="2">
    <source>
        <dbReference type="ARBA" id="ARBA00006378"/>
    </source>
</evidence>
<sequence>MVELGETAVDPEKLRFQLELEFVQCLANPAYLQYLAQQRHFDNPALINYLAYLKYWQKPEYAKYIQFPYALHILDLLQHESFRKACASADTAAFLHKKQYYHWEAYRARSWQNASTADLESQAGFIDSTAALPDLAVIKPESVDPNMINPT</sequence>
<evidence type="ECO:0000313" key="10">
    <source>
        <dbReference type="Proteomes" id="UP000077115"/>
    </source>
</evidence>
<organism evidence="9 10">
    <name type="scientific">Batrachochytrium dendrobatidis (strain JEL423)</name>
    <dbReference type="NCBI Taxonomy" id="403673"/>
    <lineage>
        <taxon>Eukaryota</taxon>
        <taxon>Fungi</taxon>
        <taxon>Fungi incertae sedis</taxon>
        <taxon>Chytridiomycota</taxon>
        <taxon>Chytridiomycota incertae sedis</taxon>
        <taxon>Chytridiomycetes</taxon>
        <taxon>Rhizophydiales</taxon>
        <taxon>Rhizophydiales incertae sedis</taxon>
        <taxon>Batrachochytrium</taxon>
    </lineage>
</organism>
<dbReference type="OrthoDB" id="10257739at2759"/>
<dbReference type="STRING" id="403673.A0A177WF15"/>
<evidence type="ECO:0000256" key="7">
    <source>
        <dbReference type="ARBA" id="ARBA00023242"/>
    </source>
</evidence>
<keyword evidence="5 8" id="KW-0010">Activator</keyword>
<accession>A0A177WF15</accession>
<reference evidence="9 10" key="1">
    <citation type="submission" date="2006-10" db="EMBL/GenBank/DDBJ databases">
        <title>The Genome Sequence of Batrachochytrium dendrobatidis JEL423.</title>
        <authorList>
            <consortium name="The Broad Institute Genome Sequencing Platform"/>
            <person name="Birren B."/>
            <person name="Lander E."/>
            <person name="Galagan J."/>
            <person name="Cuomo C."/>
            <person name="Devon K."/>
            <person name="Jaffe D."/>
            <person name="Butler J."/>
            <person name="Alvarez P."/>
            <person name="Gnerre S."/>
            <person name="Grabherr M."/>
            <person name="Kleber M."/>
            <person name="Mauceli E."/>
            <person name="Brockman W."/>
            <person name="Young S."/>
            <person name="LaButti K."/>
            <person name="Sykes S."/>
            <person name="DeCaprio D."/>
            <person name="Crawford M."/>
            <person name="Koehrsen M."/>
            <person name="Engels R."/>
            <person name="Montgomery P."/>
            <person name="Pearson M."/>
            <person name="Howarth C."/>
            <person name="Larson L."/>
            <person name="White J."/>
            <person name="O'Leary S."/>
            <person name="Kodira C."/>
            <person name="Zeng Q."/>
            <person name="Yandava C."/>
            <person name="Alvarado L."/>
            <person name="Longcore J."/>
            <person name="James T."/>
        </authorList>
    </citation>
    <scope>NUCLEOTIDE SEQUENCE [LARGE SCALE GENOMIC DNA]</scope>
    <source>
        <strain evidence="9 10">JEL423</strain>
    </source>
</reference>
<dbReference type="eggNOG" id="KOG4086">
    <property type="taxonomic scope" value="Eukaryota"/>
</dbReference>
<evidence type="ECO:0000256" key="4">
    <source>
        <dbReference type="ARBA" id="ARBA00023015"/>
    </source>
</evidence>
<keyword evidence="7 8" id="KW-0539">Nucleus</keyword>
<dbReference type="PANTHER" id="PTHR13186">
    <property type="entry name" value="MEDIATOR OF RNA POLYMERASE II TRANSCRIPTION SUBUNIT 31"/>
    <property type="match status" value="1"/>
</dbReference>
<evidence type="ECO:0000256" key="1">
    <source>
        <dbReference type="ARBA" id="ARBA00004123"/>
    </source>
</evidence>
<gene>
    <name evidence="9" type="ORF">BDEG_21930</name>
</gene>
<dbReference type="Proteomes" id="UP000077115">
    <property type="component" value="Unassembled WGS sequence"/>
</dbReference>
<dbReference type="GO" id="GO:0003712">
    <property type="term" value="F:transcription coregulator activity"/>
    <property type="evidence" value="ECO:0007669"/>
    <property type="project" value="InterPro"/>
</dbReference>
<name>A0A177WF15_BATDL</name>
<dbReference type="InterPro" id="IPR038089">
    <property type="entry name" value="Med31_sf"/>
</dbReference>
<comment type="subcellular location">
    <subcellularLocation>
        <location evidence="1 8">Nucleus</location>
    </subcellularLocation>
</comment>
<comment type="similarity">
    <text evidence="2 8">Belongs to the Mediator complex subunit 31 family.</text>
</comment>
<dbReference type="Pfam" id="PF05669">
    <property type="entry name" value="Med31"/>
    <property type="match status" value="1"/>
</dbReference>
<evidence type="ECO:0000256" key="5">
    <source>
        <dbReference type="ARBA" id="ARBA00023159"/>
    </source>
</evidence>
<dbReference type="AlphaFoldDB" id="A0A177WF15"/>
<dbReference type="FunFam" id="1.10.10.1340:FF:000001">
    <property type="entry name" value="Mediator of RNA polymerase II transcription subunit 31"/>
    <property type="match status" value="1"/>
</dbReference>
<dbReference type="GO" id="GO:0006355">
    <property type="term" value="P:regulation of DNA-templated transcription"/>
    <property type="evidence" value="ECO:0007669"/>
    <property type="project" value="InterPro"/>
</dbReference>
<protein>
    <recommendedName>
        <fullName evidence="3 8">Mediator of RNA polymerase II transcription subunit 31</fullName>
    </recommendedName>
</protein>
<dbReference type="GO" id="GO:0016592">
    <property type="term" value="C:mediator complex"/>
    <property type="evidence" value="ECO:0007669"/>
    <property type="project" value="InterPro"/>
</dbReference>